<keyword evidence="2" id="KW-1185">Reference proteome</keyword>
<evidence type="ECO:0000313" key="1">
    <source>
        <dbReference type="EMBL" id="PKU62673.1"/>
    </source>
</evidence>
<reference evidence="1 2" key="2">
    <citation type="journal article" date="2017" name="Nature">
        <title>The Apostasia genome and the evolution of orchids.</title>
        <authorList>
            <person name="Zhang G.Q."/>
            <person name="Liu K.W."/>
            <person name="Li Z."/>
            <person name="Lohaus R."/>
            <person name="Hsiao Y.Y."/>
            <person name="Niu S.C."/>
            <person name="Wang J.Y."/>
            <person name="Lin Y.C."/>
            <person name="Xu Q."/>
            <person name="Chen L.J."/>
            <person name="Yoshida K."/>
            <person name="Fujiwara S."/>
            <person name="Wang Z.W."/>
            <person name="Zhang Y.Q."/>
            <person name="Mitsuda N."/>
            <person name="Wang M."/>
            <person name="Liu G.H."/>
            <person name="Pecoraro L."/>
            <person name="Huang H.X."/>
            <person name="Xiao X.J."/>
            <person name="Lin M."/>
            <person name="Wu X.Y."/>
            <person name="Wu W.L."/>
            <person name="Chen Y.Y."/>
            <person name="Chang S.B."/>
            <person name="Sakamoto S."/>
            <person name="Ohme-Takagi M."/>
            <person name="Yagi M."/>
            <person name="Zeng S.J."/>
            <person name="Shen C.Y."/>
            <person name="Yeh C.M."/>
            <person name="Luo Y.B."/>
            <person name="Tsai W.C."/>
            <person name="Van de Peer Y."/>
            <person name="Liu Z.J."/>
        </authorList>
    </citation>
    <scope>NUCLEOTIDE SEQUENCE [LARGE SCALE GENOMIC DNA]</scope>
    <source>
        <tissue evidence="1">The whole plant</tissue>
    </source>
</reference>
<dbReference type="AlphaFoldDB" id="A0A2I0VGZ9"/>
<dbReference type="EMBL" id="KZ504304">
    <property type="protein sequence ID" value="PKU62673.1"/>
    <property type="molecule type" value="Genomic_DNA"/>
</dbReference>
<accession>A0A2I0VGZ9</accession>
<proteinExistence type="predicted"/>
<gene>
    <name evidence="1" type="ORF">MA16_Dca027423</name>
</gene>
<dbReference type="Proteomes" id="UP000233837">
    <property type="component" value="Unassembled WGS sequence"/>
</dbReference>
<name>A0A2I0VGZ9_9ASPA</name>
<sequence length="67" mass="7908">MVKNSQFGGAPVEDHNVHLANFLEICVTFKYNGVSEDAIRIQLFLFFKRKSYDVVEFFTSRFYNHLE</sequence>
<protein>
    <submittedName>
        <fullName evidence="1">Uncharacterized protein</fullName>
    </submittedName>
</protein>
<organism evidence="1 2">
    <name type="scientific">Dendrobium catenatum</name>
    <dbReference type="NCBI Taxonomy" id="906689"/>
    <lineage>
        <taxon>Eukaryota</taxon>
        <taxon>Viridiplantae</taxon>
        <taxon>Streptophyta</taxon>
        <taxon>Embryophyta</taxon>
        <taxon>Tracheophyta</taxon>
        <taxon>Spermatophyta</taxon>
        <taxon>Magnoliopsida</taxon>
        <taxon>Liliopsida</taxon>
        <taxon>Asparagales</taxon>
        <taxon>Orchidaceae</taxon>
        <taxon>Epidendroideae</taxon>
        <taxon>Malaxideae</taxon>
        <taxon>Dendrobiinae</taxon>
        <taxon>Dendrobium</taxon>
    </lineage>
</organism>
<evidence type="ECO:0000313" key="2">
    <source>
        <dbReference type="Proteomes" id="UP000233837"/>
    </source>
</evidence>
<reference evidence="1 2" key="1">
    <citation type="journal article" date="2016" name="Sci. Rep.">
        <title>The Dendrobium catenatum Lindl. genome sequence provides insights into polysaccharide synthase, floral development and adaptive evolution.</title>
        <authorList>
            <person name="Zhang G.Q."/>
            <person name="Xu Q."/>
            <person name="Bian C."/>
            <person name="Tsai W.C."/>
            <person name="Yeh C.M."/>
            <person name="Liu K.W."/>
            <person name="Yoshida K."/>
            <person name="Zhang L.S."/>
            <person name="Chang S.B."/>
            <person name="Chen F."/>
            <person name="Shi Y."/>
            <person name="Su Y.Y."/>
            <person name="Zhang Y.Q."/>
            <person name="Chen L.J."/>
            <person name="Yin Y."/>
            <person name="Lin M."/>
            <person name="Huang H."/>
            <person name="Deng H."/>
            <person name="Wang Z.W."/>
            <person name="Zhu S.L."/>
            <person name="Zhao X."/>
            <person name="Deng C."/>
            <person name="Niu S.C."/>
            <person name="Huang J."/>
            <person name="Wang M."/>
            <person name="Liu G.H."/>
            <person name="Yang H.J."/>
            <person name="Xiao X.J."/>
            <person name="Hsiao Y.Y."/>
            <person name="Wu W.L."/>
            <person name="Chen Y.Y."/>
            <person name="Mitsuda N."/>
            <person name="Ohme-Takagi M."/>
            <person name="Luo Y.B."/>
            <person name="Van de Peer Y."/>
            <person name="Liu Z.J."/>
        </authorList>
    </citation>
    <scope>NUCLEOTIDE SEQUENCE [LARGE SCALE GENOMIC DNA]</scope>
    <source>
        <tissue evidence="1">The whole plant</tissue>
    </source>
</reference>